<feature type="compositionally biased region" description="Pro residues" evidence="1">
    <location>
        <begin position="241"/>
        <end position="252"/>
    </location>
</feature>
<feature type="compositionally biased region" description="Basic and acidic residues" evidence="1">
    <location>
        <begin position="211"/>
        <end position="234"/>
    </location>
</feature>
<dbReference type="RefSeq" id="WP_190313647.1">
    <property type="nucleotide sequence ID" value="NZ_JACNYL010000002.1"/>
</dbReference>
<accession>A0ABR7XS03</accession>
<organism evidence="2 3">
    <name type="scientific">Sphingobacterium chuzhouense</name>
    <dbReference type="NCBI Taxonomy" id="1742264"/>
    <lineage>
        <taxon>Bacteria</taxon>
        <taxon>Pseudomonadati</taxon>
        <taxon>Bacteroidota</taxon>
        <taxon>Sphingobacteriia</taxon>
        <taxon>Sphingobacteriales</taxon>
        <taxon>Sphingobacteriaceae</taxon>
        <taxon>Sphingobacterium</taxon>
    </lineage>
</organism>
<feature type="region of interest" description="Disordered" evidence="1">
    <location>
        <begin position="211"/>
        <end position="252"/>
    </location>
</feature>
<evidence type="ECO:0000313" key="2">
    <source>
        <dbReference type="EMBL" id="MBD1421945.1"/>
    </source>
</evidence>
<proteinExistence type="predicted"/>
<evidence type="ECO:0000313" key="3">
    <source>
        <dbReference type="Proteomes" id="UP000651112"/>
    </source>
</evidence>
<dbReference type="Proteomes" id="UP000651112">
    <property type="component" value="Unassembled WGS sequence"/>
</dbReference>
<sequence length="252" mass="28724">MEQKLPIRTFISTPVGDARQNWYKTKKKPMLDKLDARIQAPENFAISYIRAFIESVNKLIKTNGNLAVYLGAETEGKPDFVLLFAGIKKWSNLPNTYLLLNKEGRLEEISTESGNMLRNNYQNGIQPVLAGSTGDGDIETEYVYFEKDIIAEILGECKFQADQGRVDGLKVQLVSYADKEAEVGFPRSRDTERIYLERLSIMFTYTKDGRDTSFEKIDPKRYEETRRKQEEDKSGLNSGRPVPPPPPRGDIK</sequence>
<gene>
    <name evidence="2" type="ORF">H8B21_10230</name>
</gene>
<evidence type="ECO:0000256" key="1">
    <source>
        <dbReference type="SAM" id="MobiDB-lite"/>
    </source>
</evidence>
<dbReference type="EMBL" id="JACNYL010000002">
    <property type="protein sequence ID" value="MBD1421945.1"/>
    <property type="molecule type" value="Genomic_DNA"/>
</dbReference>
<protein>
    <submittedName>
        <fullName evidence="2">Uncharacterized protein</fullName>
    </submittedName>
</protein>
<reference evidence="2 3" key="1">
    <citation type="submission" date="2020-08" db="EMBL/GenBank/DDBJ databases">
        <title>Sphingobacterium sp. DN00404 isolated from aquaculture water.</title>
        <authorList>
            <person name="Zhang M."/>
        </authorList>
    </citation>
    <scope>NUCLEOTIDE SEQUENCE [LARGE SCALE GENOMIC DNA]</scope>
    <source>
        <strain evidence="2 3">KCTC 42746</strain>
    </source>
</reference>
<comment type="caution">
    <text evidence="2">The sequence shown here is derived from an EMBL/GenBank/DDBJ whole genome shotgun (WGS) entry which is preliminary data.</text>
</comment>
<name>A0ABR7XS03_9SPHI</name>
<keyword evidence="3" id="KW-1185">Reference proteome</keyword>